<sequence>MSWLTPSPSSPRTYKAPAALIGAALALTVMAPTQAVARQDPRAASWTLKWNPEANRDGLDAFEGIEDDRADSHSGVKHIYTQGNNFRFDMHNRDRDGSDRQRNEVKGMRQPAGGSYLVMRNGETWRFTWRLFIPNSLKSTTTFTHIMQMKAPGSGGPIVVQSLRRVNGEQTIELQAALTGTIVGRTDLEPLHDKWIDIDFEMKIGNAPDGRIRWIVRDGSRTVIDASKSGLDTWLEDRVRPKWGIYRSINDTSGSLRDSYMLTTNMRGYQWQ</sequence>
<keyword evidence="1" id="KW-0732">Signal</keyword>
<dbReference type="Proteomes" id="UP001501231">
    <property type="component" value="Unassembled WGS sequence"/>
</dbReference>
<dbReference type="Pfam" id="PF14099">
    <property type="entry name" value="Polysacc_lyase"/>
    <property type="match status" value="1"/>
</dbReference>
<dbReference type="Gene3D" id="2.60.120.200">
    <property type="match status" value="1"/>
</dbReference>
<gene>
    <name evidence="2" type="ORF">GCM10010191_50750</name>
</gene>
<reference evidence="3" key="1">
    <citation type="journal article" date="2019" name="Int. J. Syst. Evol. Microbiol.">
        <title>The Global Catalogue of Microorganisms (GCM) 10K type strain sequencing project: providing services to taxonomists for standard genome sequencing and annotation.</title>
        <authorList>
            <consortium name="The Broad Institute Genomics Platform"/>
            <consortium name="The Broad Institute Genome Sequencing Center for Infectious Disease"/>
            <person name="Wu L."/>
            <person name="Ma J."/>
        </authorList>
    </citation>
    <scope>NUCLEOTIDE SEQUENCE [LARGE SCALE GENOMIC DNA]</scope>
    <source>
        <strain evidence="3">JCM 3325</strain>
    </source>
</reference>
<dbReference type="EMBL" id="BAAARW010000020">
    <property type="protein sequence ID" value="GAA2430946.1"/>
    <property type="molecule type" value="Genomic_DNA"/>
</dbReference>
<dbReference type="InterPro" id="IPR025975">
    <property type="entry name" value="Polysacc_lyase"/>
</dbReference>
<keyword evidence="3" id="KW-1185">Reference proteome</keyword>
<protein>
    <recommendedName>
        <fullName evidence="4">Tat pathway signal sequence domain protein</fullName>
    </recommendedName>
</protein>
<feature type="signal peptide" evidence="1">
    <location>
        <begin position="1"/>
        <end position="31"/>
    </location>
</feature>
<accession>A0ABP5WQJ7</accession>
<evidence type="ECO:0000313" key="3">
    <source>
        <dbReference type="Proteomes" id="UP001501231"/>
    </source>
</evidence>
<feature type="chain" id="PRO_5046260423" description="Tat pathway signal sequence domain protein" evidence="1">
    <location>
        <begin position="32"/>
        <end position="272"/>
    </location>
</feature>
<proteinExistence type="predicted"/>
<comment type="caution">
    <text evidence="2">The sequence shown here is derived from an EMBL/GenBank/DDBJ whole genome shotgun (WGS) entry which is preliminary data.</text>
</comment>
<evidence type="ECO:0000313" key="2">
    <source>
        <dbReference type="EMBL" id="GAA2430946.1"/>
    </source>
</evidence>
<evidence type="ECO:0008006" key="4">
    <source>
        <dbReference type="Google" id="ProtNLM"/>
    </source>
</evidence>
<organism evidence="2 3">
    <name type="scientific">Actinomadura vinacea</name>
    <dbReference type="NCBI Taxonomy" id="115336"/>
    <lineage>
        <taxon>Bacteria</taxon>
        <taxon>Bacillati</taxon>
        <taxon>Actinomycetota</taxon>
        <taxon>Actinomycetes</taxon>
        <taxon>Streptosporangiales</taxon>
        <taxon>Thermomonosporaceae</taxon>
        <taxon>Actinomadura</taxon>
    </lineage>
</organism>
<evidence type="ECO:0000256" key="1">
    <source>
        <dbReference type="SAM" id="SignalP"/>
    </source>
</evidence>
<name>A0ABP5WQJ7_9ACTN</name>